<dbReference type="CDD" id="cd02201">
    <property type="entry name" value="FtsZ_type1"/>
    <property type="match status" value="1"/>
</dbReference>
<dbReference type="InterPro" id="IPR003008">
    <property type="entry name" value="Tubulin_FtsZ_GTPase"/>
</dbReference>
<protein>
    <submittedName>
        <fullName evidence="11">Cell division protein FtsZ</fullName>
    </submittedName>
</protein>
<dbReference type="SMART" id="SM00865">
    <property type="entry name" value="Tubulin_C"/>
    <property type="match status" value="1"/>
</dbReference>
<dbReference type="InterPro" id="IPR000158">
    <property type="entry name" value="Cell_div_FtsZ"/>
</dbReference>
<evidence type="ECO:0000256" key="4">
    <source>
        <dbReference type="ARBA" id="ARBA00022618"/>
    </source>
</evidence>
<evidence type="ECO:0000259" key="9">
    <source>
        <dbReference type="SMART" id="SM00864"/>
    </source>
</evidence>
<dbReference type="SUPFAM" id="SSF52490">
    <property type="entry name" value="Tubulin nucleotide-binding domain-like"/>
    <property type="match status" value="1"/>
</dbReference>
<dbReference type="InterPro" id="IPR036525">
    <property type="entry name" value="Tubulin/FtsZ_GTPase_sf"/>
</dbReference>
<dbReference type="GO" id="GO:0051301">
    <property type="term" value="P:cell division"/>
    <property type="evidence" value="ECO:0007669"/>
    <property type="project" value="UniProtKB-KW"/>
</dbReference>
<gene>
    <name evidence="11" type="ORF">COCSUDRAFT_53327</name>
</gene>
<dbReference type="FunFam" id="3.40.50.1440:FF:000023">
    <property type="entry name" value="Cell division protein FtsZ"/>
    <property type="match status" value="1"/>
</dbReference>
<dbReference type="InterPro" id="IPR045061">
    <property type="entry name" value="FtsZ/CetZ"/>
</dbReference>
<dbReference type="Gene3D" id="3.40.50.1440">
    <property type="entry name" value="Tubulin/FtsZ, GTPase domain"/>
    <property type="match status" value="1"/>
</dbReference>
<keyword evidence="12" id="KW-1185">Reference proteome</keyword>
<feature type="domain" description="Tubulin/FtsZ GTPase" evidence="9">
    <location>
        <begin position="18"/>
        <end position="210"/>
    </location>
</feature>
<dbReference type="AlphaFoldDB" id="I0YYD4"/>
<dbReference type="PROSITE" id="PS01135">
    <property type="entry name" value="FTSZ_2"/>
    <property type="match status" value="1"/>
</dbReference>
<evidence type="ECO:0000313" key="12">
    <source>
        <dbReference type="Proteomes" id="UP000007264"/>
    </source>
</evidence>
<keyword evidence="4 11" id="KW-0132">Cell division</keyword>
<proteinExistence type="inferred from homology"/>
<dbReference type="Proteomes" id="UP000007264">
    <property type="component" value="Unassembled WGS sequence"/>
</dbReference>
<keyword evidence="5" id="KW-0547">Nucleotide-binding</keyword>
<dbReference type="Gene3D" id="3.30.1330.20">
    <property type="entry name" value="Tubulin/FtsZ, C-terminal domain"/>
    <property type="match status" value="1"/>
</dbReference>
<dbReference type="PANTHER" id="PTHR30314:SF23">
    <property type="entry name" value="PLASTID DIVISION PROTEIN FTSZ"/>
    <property type="match status" value="1"/>
</dbReference>
<keyword evidence="8" id="KW-0131">Cell cycle</keyword>
<evidence type="ECO:0000256" key="2">
    <source>
        <dbReference type="ARBA" id="ARBA00009690"/>
    </source>
</evidence>
<dbReference type="GO" id="GO:0003924">
    <property type="term" value="F:GTPase activity"/>
    <property type="evidence" value="ECO:0007669"/>
    <property type="project" value="InterPro"/>
</dbReference>
<comment type="subcellular location">
    <subcellularLocation>
        <location evidence="1">Cytoplasm</location>
    </subcellularLocation>
</comment>
<comment type="caution">
    <text evidence="11">The sequence shown here is derived from an EMBL/GenBank/DDBJ whole genome shotgun (WGS) entry which is preliminary data.</text>
</comment>
<dbReference type="Pfam" id="PF12327">
    <property type="entry name" value="FtsZ_C"/>
    <property type="match status" value="1"/>
</dbReference>
<dbReference type="GO" id="GO:0032153">
    <property type="term" value="C:cell division site"/>
    <property type="evidence" value="ECO:0007669"/>
    <property type="project" value="TreeGrafter"/>
</dbReference>
<dbReference type="EMBL" id="AGSI01000007">
    <property type="protein sequence ID" value="EIE23403.1"/>
    <property type="molecule type" value="Genomic_DNA"/>
</dbReference>
<dbReference type="InterPro" id="IPR018316">
    <property type="entry name" value="Tubulin/FtsZ_2-layer-sand-dom"/>
</dbReference>
<evidence type="ECO:0000256" key="3">
    <source>
        <dbReference type="ARBA" id="ARBA00022490"/>
    </source>
</evidence>
<evidence type="ECO:0000256" key="8">
    <source>
        <dbReference type="ARBA" id="ARBA00023306"/>
    </source>
</evidence>
<dbReference type="HAMAP" id="MF_00909">
    <property type="entry name" value="FtsZ"/>
    <property type="match status" value="1"/>
</dbReference>
<dbReference type="Pfam" id="PF00091">
    <property type="entry name" value="Tubulin"/>
    <property type="match status" value="1"/>
</dbReference>
<dbReference type="KEGG" id="csl:COCSUDRAFT_53327"/>
<dbReference type="PROSITE" id="PS01134">
    <property type="entry name" value="FTSZ_1"/>
    <property type="match status" value="1"/>
</dbReference>
<sequence length="373" mass="38762">MERKYNVSFSAHSGGDARIKVIGVGGGGNNAINRMIGSGLQGVEFWAANTDAQALDNSDALNKIQMGAQLTRGLGTGGNPSLGEQAAEESAVDLQTAVGNADMVFITAGMGGGTGTGAAPVVARVSKEMGVLTVGVVTYPFTFEGRRRGTQASDGIEALRRNVDTLIVIPNDRLLDVVGESTPLQDAFLLADDVLRQGVQGISDIITIPGLVNVDFADVKAIMCNSGTAMLGVGVATGKNRAEEAALAATSAPLIERSIERATGIVYNITGGKDLTLQEVNRVSEVVTSLADPSANVIFGAVIEDQYEGEVHVTIIATGFSQTYEENLLAGKLPEPVVKEGEKKQLSAATNGNLPWKRRGGATASGYLSRSLL</sequence>
<feature type="domain" description="Tubulin/FtsZ 2-layer sandwich" evidence="10">
    <location>
        <begin position="212"/>
        <end position="329"/>
    </location>
</feature>
<evidence type="ECO:0000256" key="5">
    <source>
        <dbReference type="ARBA" id="ARBA00022741"/>
    </source>
</evidence>
<evidence type="ECO:0000256" key="6">
    <source>
        <dbReference type="ARBA" id="ARBA00023134"/>
    </source>
</evidence>
<dbReference type="SMART" id="SM00864">
    <property type="entry name" value="Tubulin"/>
    <property type="match status" value="1"/>
</dbReference>
<evidence type="ECO:0000256" key="7">
    <source>
        <dbReference type="ARBA" id="ARBA00023210"/>
    </source>
</evidence>
<dbReference type="GO" id="GO:0009507">
    <property type="term" value="C:chloroplast"/>
    <property type="evidence" value="ECO:0007669"/>
    <property type="project" value="TreeGrafter"/>
</dbReference>
<dbReference type="InterPro" id="IPR020805">
    <property type="entry name" value="Cell_div_FtsZ_CS"/>
</dbReference>
<dbReference type="eggNOG" id="ENOG502QRFN">
    <property type="taxonomic scope" value="Eukaryota"/>
</dbReference>
<organism evidence="11 12">
    <name type="scientific">Coccomyxa subellipsoidea (strain C-169)</name>
    <name type="common">Green microalga</name>
    <dbReference type="NCBI Taxonomy" id="574566"/>
    <lineage>
        <taxon>Eukaryota</taxon>
        <taxon>Viridiplantae</taxon>
        <taxon>Chlorophyta</taxon>
        <taxon>core chlorophytes</taxon>
        <taxon>Trebouxiophyceae</taxon>
        <taxon>Trebouxiophyceae incertae sedis</taxon>
        <taxon>Coccomyxaceae</taxon>
        <taxon>Coccomyxa</taxon>
        <taxon>Coccomyxa subellipsoidea</taxon>
    </lineage>
</organism>
<dbReference type="FunFam" id="3.30.1330.20:FF:000010">
    <property type="entry name" value="Cell division protein FtsZ 1, chloroplastic"/>
    <property type="match status" value="1"/>
</dbReference>
<evidence type="ECO:0000256" key="1">
    <source>
        <dbReference type="ARBA" id="ARBA00004496"/>
    </source>
</evidence>
<dbReference type="RefSeq" id="XP_005647947.1">
    <property type="nucleotide sequence ID" value="XM_005647890.1"/>
</dbReference>
<dbReference type="GO" id="GO:0005525">
    <property type="term" value="F:GTP binding"/>
    <property type="evidence" value="ECO:0007669"/>
    <property type="project" value="UniProtKB-KW"/>
</dbReference>
<dbReference type="GO" id="GO:0010020">
    <property type="term" value="P:chloroplast fission"/>
    <property type="evidence" value="ECO:0007669"/>
    <property type="project" value="TreeGrafter"/>
</dbReference>
<keyword evidence="7" id="KW-0717">Septation</keyword>
<accession>I0YYD4</accession>
<dbReference type="PRINTS" id="PR00423">
    <property type="entry name" value="CELLDVISFTSZ"/>
</dbReference>
<evidence type="ECO:0000259" key="10">
    <source>
        <dbReference type="SMART" id="SM00865"/>
    </source>
</evidence>
<keyword evidence="6" id="KW-0342">GTP-binding</keyword>
<dbReference type="InterPro" id="IPR008280">
    <property type="entry name" value="Tub_FtsZ_C"/>
</dbReference>
<evidence type="ECO:0000313" key="11">
    <source>
        <dbReference type="EMBL" id="EIE23403.1"/>
    </source>
</evidence>
<comment type="similarity">
    <text evidence="2">Belongs to the FtsZ family.</text>
</comment>
<dbReference type="NCBIfam" id="TIGR00065">
    <property type="entry name" value="ftsZ"/>
    <property type="match status" value="1"/>
</dbReference>
<reference evidence="11 12" key="1">
    <citation type="journal article" date="2012" name="Genome Biol.">
        <title>The genome of the polar eukaryotic microalga coccomyxa subellipsoidea reveals traits of cold adaptation.</title>
        <authorList>
            <person name="Blanc G."/>
            <person name="Agarkova I."/>
            <person name="Grimwood J."/>
            <person name="Kuo A."/>
            <person name="Brueggeman A."/>
            <person name="Dunigan D."/>
            <person name="Gurnon J."/>
            <person name="Ladunga I."/>
            <person name="Lindquist E."/>
            <person name="Lucas S."/>
            <person name="Pangilinan J."/>
            <person name="Proschold T."/>
            <person name="Salamov A."/>
            <person name="Schmutz J."/>
            <person name="Weeks D."/>
            <person name="Yamada T."/>
            <person name="Claverie J.M."/>
            <person name="Grigoriev I."/>
            <person name="Van Etten J."/>
            <person name="Lomsadze A."/>
            <person name="Borodovsky M."/>
        </authorList>
    </citation>
    <scope>NUCLEOTIDE SEQUENCE [LARGE SCALE GENOMIC DNA]</scope>
    <source>
        <strain evidence="11 12">C-169</strain>
    </source>
</reference>
<dbReference type="InterPro" id="IPR024757">
    <property type="entry name" value="FtsZ_C"/>
</dbReference>
<dbReference type="OrthoDB" id="70257at2759"/>
<dbReference type="InterPro" id="IPR037103">
    <property type="entry name" value="Tubulin/FtsZ-like_C"/>
</dbReference>
<dbReference type="PANTHER" id="PTHR30314">
    <property type="entry name" value="CELL DIVISION PROTEIN FTSZ-RELATED"/>
    <property type="match status" value="1"/>
</dbReference>
<keyword evidence="3" id="KW-0963">Cytoplasm</keyword>
<dbReference type="GeneID" id="17041395"/>
<name>I0YYD4_COCSC</name>
<dbReference type="SUPFAM" id="SSF55307">
    <property type="entry name" value="Tubulin C-terminal domain-like"/>
    <property type="match status" value="1"/>
</dbReference>
<dbReference type="STRING" id="574566.I0YYD4"/>